<dbReference type="GO" id="GO:0005886">
    <property type="term" value="C:plasma membrane"/>
    <property type="evidence" value="ECO:0007669"/>
    <property type="project" value="TreeGrafter"/>
</dbReference>
<dbReference type="InterPro" id="IPR012338">
    <property type="entry name" value="Beta-lactam/transpept-like"/>
</dbReference>
<dbReference type="InterPro" id="IPR001460">
    <property type="entry name" value="PCN-bd_Tpept"/>
</dbReference>
<keyword evidence="3" id="KW-1133">Transmembrane helix</keyword>
<dbReference type="InterPro" id="IPR036138">
    <property type="entry name" value="PBP_dimer_sf"/>
</dbReference>
<evidence type="ECO:0000256" key="2">
    <source>
        <dbReference type="ARBA" id="ARBA00023136"/>
    </source>
</evidence>
<dbReference type="GO" id="GO:0071555">
    <property type="term" value="P:cell wall organization"/>
    <property type="evidence" value="ECO:0007669"/>
    <property type="project" value="TreeGrafter"/>
</dbReference>
<evidence type="ECO:0000256" key="1">
    <source>
        <dbReference type="ARBA" id="ARBA00004370"/>
    </source>
</evidence>
<organism evidence="6">
    <name type="scientific">marine metagenome</name>
    <dbReference type="NCBI Taxonomy" id="408172"/>
    <lineage>
        <taxon>unclassified sequences</taxon>
        <taxon>metagenomes</taxon>
        <taxon>ecological metagenomes</taxon>
    </lineage>
</organism>
<reference evidence="6" key="1">
    <citation type="submission" date="2018-05" db="EMBL/GenBank/DDBJ databases">
        <authorList>
            <person name="Lanie J.A."/>
            <person name="Ng W.-L."/>
            <person name="Kazmierczak K.M."/>
            <person name="Andrzejewski T.M."/>
            <person name="Davidsen T.M."/>
            <person name="Wayne K.J."/>
            <person name="Tettelin H."/>
            <person name="Glass J.I."/>
            <person name="Rusch D."/>
            <person name="Podicherti R."/>
            <person name="Tsui H.-C.T."/>
            <person name="Winkler M.E."/>
        </authorList>
    </citation>
    <scope>NUCLEOTIDE SEQUENCE</scope>
</reference>
<comment type="subcellular location">
    <subcellularLocation>
        <location evidence="1">Membrane</location>
    </subcellularLocation>
</comment>
<dbReference type="SUPFAM" id="SSF56519">
    <property type="entry name" value="Penicillin binding protein dimerisation domain"/>
    <property type="match status" value="1"/>
</dbReference>
<keyword evidence="3" id="KW-0812">Transmembrane</keyword>
<evidence type="ECO:0000259" key="5">
    <source>
        <dbReference type="Pfam" id="PF03717"/>
    </source>
</evidence>
<feature type="domain" description="Penicillin-binding protein transpeptidase" evidence="4">
    <location>
        <begin position="238"/>
        <end position="535"/>
    </location>
</feature>
<feature type="domain" description="Penicillin-binding protein dimerisation" evidence="5">
    <location>
        <begin position="56"/>
        <end position="185"/>
    </location>
</feature>
<dbReference type="InterPro" id="IPR050515">
    <property type="entry name" value="Beta-lactam/transpept"/>
</dbReference>
<evidence type="ECO:0000313" key="6">
    <source>
        <dbReference type="EMBL" id="SUZ54168.1"/>
    </source>
</evidence>
<dbReference type="Gene3D" id="3.90.1310.10">
    <property type="entry name" value="Penicillin-binding protein 2a (Domain 2)"/>
    <property type="match status" value="1"/>
</dbReference>
<dbReference type="Pfam" id="PF03717">
    <property type="entry name" value="PBP_dimer"/>
    <property type="match status" value="1"/>
</dbReference>
<dbReference type="Gene3D" id="3.40.710.10">
    <property type="entry name" value="DD-peptidase/beta-lactamase superfamily"/>
    <property type="match status" value="1"/>
</dbReference>
<name>A0A381NJZ2_9ZZZZ</name>
<proteinExistence type="predicted"/>
<dbReference type="PANTHER" id="PTHR30627:SF1">
    <property type="entry name" value="PEPTIDOGLYCAN D,D-TRANSPEPTIDASE FTSI"/>
    <property type="match status" value="1"/>
</dbReference>
<dbReference type="SUPFAM" id="SSF56601">
    <property type="entry name" value="beta-lactamase/transpeptidase-like"/>
    <property type="match status" value="1"/>
</dbReference>
<dbReference type="InterPro" id="IPR005311">
    <property type="entry name" value="PBP_dimer"/>
</dbReference>
<dbReference type="AlphaFoldDB" id="A0A381NJZ2"/>
<evidence type="ECO:0000259" key="4">
    <source>
        <dbReference type="Pfam" id="PF00905"/>
    </source>
</evidence>
<keyword evidence="2 3" id="KW-0472">Membrane</keyword>
<dbReference type="GO" id="GO:0008658">
    <property type="term" value="F:penicillin binding"/>
    <property type="evidence" value="ECO:0007669"/>
    <property type="project" value="InterPro"/>
</dbReference>
<dbReference type="Pfam" id="PF00905">
    <property type="entry name" value="Transpeptidase"/>
    <property type="match status" value="1"/>
</dbReference>
<dbReference type="EMBL" id="UINC01000372">
    <property type="protein sequence ID" value="SUZ54168.1"/>
    <property type="molecule type" value="Genomic_DNA"/>
</dbReference>
<sequence length="547" mass="60164">MTSGVVNYSGRSFFIQLVFLACFLLLLSRLIYIQVFQDDFIKKQLDSRIALESHILSKRGKILDRNDRLLAVDVTGYTVIADLSLFNPSNNQIKVLGSIFPITEEKIQRILKKKGHVEIVRHISEEKKIEVESLNIQGLFFKRNLQRSYPQREVSSHVVGITDIDRKGIQGSELVFNKILKGKDGEFIGFKSPIGAIGGERKSPTQGVDLKLTIDVRLQSISHHELKKAVEKYEAESGSIVIIDPKTAEILSLSNYPTFNPSNRKGIQDLSVFRNRATVDVFEPGSVVKPIAMAAILKSKKVDMKARINTSPGWIEYEGYKTSDFRDYGNLTLSGIISHSSNVGMVKLCRDQQPENLLGVFSDFGIGEQPVNILIPSREGFLPQASAMSKRDKVSSCYGYGISMTAIQLAQAYQVFANEGVYKELNLFYDEVLTSPKPDKKVLAESTVSLINSMLIEAVNSKSGTAKKARIEGRVVAGKTGTAEKERNGQTTYTASFAGFVPAKNPSLLAVIVLHGITNDTHSGGSVAAPIFSKVVGQSIHALESGT</sequence>
<accession>A0A381NJZ2</accession>
<evidence type="ECO:0000256" key="3">
    <source>
        <dbReference type="SAM" id="Phobius"/>
    </source>
</evidence>
<dbReference type="Gene3D" id="3.30.450.330">
    <property type="match status" value="1"/>
</dbReference>
<evidence type="ECO:0008006" key="7">
    <source>
        <dbReference type="Google" id="ProtNLM"/>
    </source>
</evidence>
<protein>
    <recommendedName>
        <fullName evidence="7">Penicillin-binding protein transpeptidase domain-containing protein</fullName>
    </recommendedName>
</protein>
<feature type="transmembrane region" description="Helical" evidence="3">
    <location>
        <begin position="12"/>
        <end position="32"/>
    </location>
</feature>
<dbReference type="PANTHER" id="PTHR30627">
    <property type="entry name" value="PEPTIDOGLYCAN D,D-TRANSPEPTIDASE"/>
    <property type="match status" value="1"/>
</dbReference>
<gene>
    <name evidence="6" type="ORF">METZ01_LOCUS7022</name>
</gene>